<evidence type="ECO:0000313" key="2">
    <source>
        <dbReference type="EMBL" id="MEF2256241.1"/>
    </source>
</evidence>
<evidence type="ECO:0000256" key="1">
    <source>
        <dbReference type="SAM" id="SignalP"/>
    </source>
</evidence>
<dbReference type="EMBL" id="JAZHOV010000009">
    <property type="protein sequence ID" value="MEF2256241.1"/>
    <property type="molecule type" value="Genomic_DNA"/>
</dbReference>
<gene>
    <name evidence="2" type="ORF">V2V91_14045</name>
</gene>
<keyword evidence="1" id="KW-0732">Signal</keyword>
<sequence length="205" mass="20830">MRFTARLSTAALAAASVLLIATGCAGGTGASAGALSGARISPPVGEVVGTGTVLEVAGDVALCLGPIAESYPPQCDGMPLEGWSWDGVDGFEESGDTRWGTYAVFGTFDGDVFTATQPPIMLALYDPMGPEDPTGGISGNTPAAELDAIATEIPTALGDLLLATWTQDGYVWAQVIWDDGTLQSAADAEYGDGVVIIQSALRSLG</sequence>
<evidence type="ECO:0000313" key="3">
    <source>
        <dbReference type="Proteomes" id="UP001351900"/>
    </source>
</evidence>
<keyword evidence="3" id="KW-1185">Reference proteome</keyword>
<organism evidence="2 3">
    <name type="scientific">Microbacterium schleiferi</name>
    <dbReference type="NCBI Taxonomy" id="69362"/>
    <lineage>
        <taxon>Bacteria</taxon>
        <taxon>Bacillati</taxon>
        <taxon>Actinomycetota</taxon>
        <taxon>Actinomycetes</taxon>
        <taxon>Micrococcales</taxon>
        <taxon>Microbacteriaceae</taxon>
        <taxon>Microbacterium</taxon>
    </lineage>
</organism>
<name>A0ABU7VB42_9MICO</name>
<comment type="caution">
    <text evidence="2">The sequence shown here is derived from an EMBL/GenBank/DDBJ whole genome shotgun (WGS) entry which is preliminary data.</text>
</comment>
<proteinExistence type="predicted"/>
<protein>
    <submittedName>
        <fullName evidence="2">Uncharacterized protein</fullName>
    </submittedName>
</protein>
<reference evidence="2 3" key="1">
    <citation type="submission" date="2024-01" db="EMBL/GenBank/DDBJ databases">
        <title>the genome sequence of strain Microbacterium schleiferi NBRC 15075.</title>
        <authorList>
            <person name="Ding Y."/>
            <person name="Zhang G."/>
        </authorList>
    </citation>
    <scope>NUCLEOTIDE SEQUENCE [LARGE SCALE GENOMIC DNA]</scope>
    <source>
        <strain evidence="2 3">NBRC 15075</strain>
    </source>
</reference>
<feature type="chain" id="PRO_5047024219" evidence="1">
    <location>
        <begin position="26"/>
        <end position="205"/>
    </location>
</feature>
<feature type="signal peptide" evidence="1">
    <location>
        <begin position="1"/>
        <end position="25"/>
    </location>
</feature>
<accession>A0ABU7VB42</accession>
<dbReference type="RefSeq" id="WP_331792319.1">
    <property type="nucleotide sequence ID" value="NZ_BAAAUO010000011.1"/>
</dbReference>
<dbReference type="PROSITE" id="PS51257">
    <property type="entry name" value="PROKAR_LIPOPROTEIN"/>
    <property type="match status" value="1"/>
</dbReference>
<dbReference type="Proteomes" id="UP001351900">
    <property type="component" value="Unassembled WGS sequence"/>
</dbReference>